<dbReference type="RefSeq" id="WP_281447423.1">
    <property type="nucleotide sequence ID" value="NZ_JASBAO010000001.1"/>
</dbReference>
<reference evidence="2" key="1">
    <citation type="submission" date="2023-05" db="EMBL/GenBank/DDBJ databases">
        <title>Whole genome sequence of Commensalibacter sp.</title>
        <authorList>
            <person name="Charoenyingcharoen P."/>
            <person name="Yukphan P."/>
        </authorList>
    </citation>
    <scope>NUCLEOTIDE SEQUENCE</scope>
    <source>
        <strain evidence="2">TBRC 16381</strain>
    </source>
</reference>
<keyword evidence="3" id="KW-1185">Reference proteome</keyword>
<dbReference type="Proteomes" id="UP001431634">
    <property type="component" value="Unassembled WGS sequence"/>
</dbReference>
<feature type="signal peptide" evidence="1">
    <location>
        <begin position="1"/>
        <end position="21"/>
    </location>
</feature>
<protein>
    <submittedName>
        <fullName evidence="2">Uncharacterized protein</fullName>
    </submittedName>
</protein>
<comment type="caution">
    <text evidence="2">The sequence shown here is derived from an EMBL/GenBank/DDBJ whole genome shotgun (WGS) entry which is preliminary data.</text>
</comment>
<evidence type="ECO:0000256" key="1">
    <source>
        <dbReference type="SAM" id="SignalP"/>
    </source>
</evidence>
<feature type="chain" id="PRO_5046941585" evidence="1">
    <location>
        <begin position="22"/>
        <end position="122"/>
    </location>
</feature>
<gene>
    <name evidence="2" type="ORF">QJV27_02560</name>
</gene>
<keyword evidence="1" id="KW-0732">Signal</keyword>
<accession>A0ABT6PZI0</accession>
<dbReference type="EMBL" id="JASBAO010000001">
    <property type="protein sequence ID" value="MDI2090274.1"/>
    <property type="molecule type" value="Genomic_DNA"/>
</dbReference>
<name>A0ABT6PZI0_9PROT</name>
<proteinExistence type="predicted"/>
<evidence type="ECO:0000313" key="3">
    <source>
        <dbReference type="Proteomes" id="UP001431634"/>
    </source>
</evidence>
<sequence length="122" mass="13625">MIKAISLGILLVLGMSDIAFAQSNDESAVQFSTERLQTMFQILKTQSSQISPSCIESLKNLKEFKTKVANDKSNNNTRQEINVSILRSLYANSIQLCEVDVQKICSHRVASSIRKSCKELLN</sequence>
<organism evidence="2 3">
    <name type="scientific">Commensalibacter oyaizuii</name>
    <dbReference type="NCBI Taxonomy" id="3043873"/>
    <lineage>
        <taxon>Bacteria</taxon>
        <taxon>Pseudomonadati</taxon>
        <taxon>Pseudomonadota</taxon>
        <taxon>Alphaproteobacteria</taxon>
        <taxon>Acetobacterales</taxon>
        <taxon>Acetobacteraceae</taxon>
    </lineage>
</organism>
<evidence type="ECO:0000313" key="2">
    <source>
        <dbReference type="EMBL" id="MDI2090274.1"/>
    </source>
</evidence>